<dbReference type="PANTHER" id="PTHR40083">
    <property type="entry name" value="UPF0122 PROTEIN CBO2450/CLC_2298"/>
    <property type="match status" value="1"/>
</dbReference>
<gene>
    <name evidence="4" type="ORF">SAMN02746064_00083</name>
</gene>
<dbReference type="PANTHER" id="PTHR40083:SF1">
    <property type="entry name" value="UPF0122 PROTEIN YLXM"/>
    <property type="match status" value="1"/>
</dbReference>
<dbReference type="RefSeq" id="WP_073269091.1">
    <property type="nucleotide sequence ID" value="NZ_FQTU01000001.1"/>
</dbReference>
<accession>A0A1M4S5N0</accession>
<evidence type="ECO:0000313" key="4">
    <source>
        <dbReference type="EMBL" id="SHE27514.1"/>
    </source>
</evidence>
<dbReference type="Proteomes" id="UP000184251">
    <property type="component" value="Unassembled WGS sequence"/>
</dbReference>
<proteinExistence type="inferred from homology"/>
<dbReference type="STRING" id="1120975.SAMN02746064_00083"/>
<dbReference type="AlphaFoldDB" id="A0A1M4S5N0"/>
<evidence type="ECO:0000256" key="1">
    <source>
        <dbReference type="ARBA" id="ARBA00008720"/>
    </source>
</evidence>
<dbReference type="InterPro" id="IPR007394">
    <property type="entry name" value="UPF0122"/>
</dbReference>
<keyword evidence="5" id="KW-1185">Reference proteome</keyword>
<dbReference type="Gene3D" id="1.10.10.10">
    <property type="entry name" value="Winged helix-like DNA-binding domain superfamily/Winged helix DNA-binding domain"/>
    <property type="match status" value="1"/>
</dbReference>
<evidence type="ECO:0000256" key="3">
    <source>
        <dbReference type="HAMAP-Rule" id="MF_00245"/>
    </source>
</evidence>
<organism evidence="4 5">
    <name type="scientific">Alkalibacter saccharofermentans DSM 14828</name>
    <dbReference type="NCBI Taxonomy" id="1120975"/>
    <lineage>
        <taxon>Bacteria</taxon>
        <taxon>Bacillati</taxon>
        <taxon>Bacillota</taxon>
        <taxon>Clostridia</taxon>
        <taxon>Eubacteriales</taxon>
        <taxon>Eubacteriaceae</taxon>
        <taxon>Alkalibacter</taxon>
    </lineage>
</organism>
<dbReference type="OrthoDB" id="6392at2"/>
<dbReference type="HAMAP" id="MF_00245">
    <property type="entry name" value="UPF0122"/>
    <property type="match status" value="1"/>
</dbReference>
<sequence>MDKFFEIPILYDYYGDFLTDKQKQAIYFYYNLNYSLAEIGEKMGITRQGVRDTLVRSEEALYNFEEKLKLVEKFNRINKVISDSITGLKKAQDHISDRIAVDEIKKVQAELEGLLEEN</sequence>
<comment type="similarity">
    <text evidence="1 3">Belongs to the UPF0122 family.</text>
</comment>
<evidence type="ECO:0000256" key="2">
    <source>
        <dbReference type="ARBA" id="ARBA00024764"/>
    </source>
</evidence>
<protein>
    <recommendedName>
        <fullName evidence="3">UPF0122 protein SAMN02746064_00083</fullName>
    </recommendedName>
</protein>
<dbReference type="Pfam" id="PF04297">
    <property type="entry name" value="UPF0122"/>
    <property type="match status" value="1"/>
</dbReference>
<evidence type="ECO:0000313" key="5">
    <source>
        <dbReference type="Proteomes" id="UP000184251"/>
    </source>
</evidence>
<dbReference type="InterPro" id="IPR036388">
    <property type="entry name" value="WH-like_DNA-bd_sf"/>
</dbReference>
<dbReference type="SUPFAM" id="SSF88659">
    <property type="entry name" value="Sigma3 and sigma4 domains of RNA polymerase sigma factors"/>
    <property type="match status" value="1"/>
</dbReference>
<comment type="function">
    <text evidence="2 3">Might take part in the signal recognition particle (SRP) pathway. This is inferred from the conservation of its genetic proximity to ftsY/ffh. May be a regulatory protein.</text>
</comment>
<reference evidence="4 5" key="1">
    <citation type="submission" date="2016-11" db="EMBL/GenBank/DDBJ databases">
        <authorList>
            <person name="Jaros S."/>
            <person name="Januszkiewicz K."/>
            <person name="Wedrychowicz H."/>
        </authorList>
    </citation>
    <scope>NUCLEOTIDE SEQUENCE [LARGE SCALE GENOMIC DNA]</scope>
    <source>
        <strain evidence="4 5">DSM 14828</strain>
    </source>
</reference>
<dbReference type="InterPro" id="IPR013324">
    <property type="entry name" value="RNA_pol_sigma_r3/r4-like"/>
</dbReference>
<dbReference type="EMBL" id="FQTU01000001">
    <property type="protein sequence ID" value="SHE27514.1"/>
    <property type="molecule type" value="Genomic_DNA"/>
</dbReference>
<name>A0A1M4S5N0_9FIRM</name>